<dbReference type="RefSeq" id="WP_047785532.1">
    <property type="nucleotide sequence ID" value="NZ_JZWI01000018.1"/>
</dbReference>
<keyword evidence="1" id="KW-0812">Transmembrane</keyword>
<comment type="caution">
    <text evidence="2">The sequence shown here is derived from an EMBL/GenBank/DDBJ whole genome shotgun (WGS) entry which is preliminary data.</text>
</comment>
<organism evidence="2 3">
    <name type="scientific">Variovorax paradoxus</name>
    <dbReference type="NCBI Taxonomy" id="34073"/>
    <lineage>
        <taxon>Bacteria</taxon>
        <taxon>Pseudomonadati</taxon>
        <taxon>Pseudomonadota</taxon>
        <taxon>Betaproteobacteria</taxon>
        <taxon>Burkholderiales</taxon>
        <taxon>Comamonadaceae</taxon>
        <taxon>Variovorax</taxon>
    </lineage>
</organism>
<dbReference type="InterPro" id="IPR012902">
    <property type="entry name" value="N_methyl_site"/>
</dbReference>
<name>A0A0H2M3L3_VARPD</name>
<evidence type="ECO:0008006" key="4">
    <source>
        <dbReference type="Google" id="ProtNLM"/>
    </source>
</evidence>
<dbReference type="EMBL" id="JZWI01000018">
    <property type="protein sequence ID" value="KLN55327.1"/>
    <property type="molecule type" value="Genomic_DNA"/>
</dbReference>
<sequence>MVSRHLPIAPNGRDQRGATLLEVLVTLLIVSFGLFGLVGLQARLQTSEMESYQRSQALILLNDMASRIATNRRAASSYVTNSPLGAGITCPTAIASRQQVDAKEWCDALQGAAETSGGTKLGAMIGGRGCVQDLGNNEYMITVAWQGLVPTAAPPAGVPCGKDMYDAAASASASDPAPACSSDRCRRTVTTLVRIGNLS</sequence>
<accession>A0A0H2M3L3</accession>
<reference evidence="2 3" key="1">
    <citation type="submission" date="2015-03" db="EMBL/GenBank/DDBJ databases">
        <title>Genome sequence of Variovorax paradoxus TBEA6.</title>
        <authorList>
            <person name="Poehlein A."/>
            <person name="Schuldes J."/>
            <person name="Wuebbeler J.H."/>
            <person name="Hiessl S."/>
            <person name="Steinbuechel A."/>
            <person name="Daniel R."/>
        </authorList>
    </citation>
    <scope>NUCLEOTIDE SEQUENCE [LARGE SCALE GENOMIC DNA]</scope>
    <source>
        <strain evidence="2 3">TBEA6</strain>
    </source>
</reference>
<dbReference type="Proteomes" id="UP000035170">
    <property type="component" value="Unassembled WGS sequence"/>
</dbReference>
<evidence type="ECO:0000313" key="2">
    <source>
        <dbReference type="EMBL" id="KLN55327.1"/>
    </source>
</evidence>
<evidence type="ECO:0000313" key="3">
    <source>
        <dbReference type="Proteomes" id="UP000035170"/>
    </source>
</evidence>
<dbReference type="Pfam" id="PF07963">
    <property type="entry name" value="N_methyl"/>
    <property type="match status" value="1"/>
</dbReference>
<protein>
    <recommendedName>
        <fullName evidence="4">Type IV pilus modification protein PilV</fullName>
    </recommendedName>
</protein>
<keyword evidence="3" id="KW-1185">Reference proteome</keyword>
<evidence type="ECO:0000256" key="1">
    <source>
        <dbReference type="SAM" id="Phobius"/>
    </source>
</evidence>
<feature type="transmembrane region" description="Helical" evidence="1">
    <location>
        <begin position="20"/>
        <end position="40"/>
    </location>
</feature>
<proteinExistence type="predicted"/>
<gene>
    <name evidence="2" type="ORF">VPARA_36790</name>
</gene>
<keyword evidence="1" id="KW-1133">Transmembrane helix</keyword>
<keyword evidence="1" id="KW-0472">Membrane</keyword>
<dbReference type="AlphaFoldDB" id="A0A0H2M3L3"/>
<dbReference type="PATRIC" id="fig|34073.19.peg.3768"/>